<dbReference type="PANTHER" id="PTHR43790">
    <property type="entry name" value="CARBOHYDRATE TRANSPORT ATP-BINDING PROTEIN MG119-RELATED"/>
    <property type="match status" value="1"/>
</dbReference>
<dbReference type="InterPro" id="IPR050107">
    <property type="entry name" value="ABC_carbohydrate_import_ATPase"/>
</dbReference>
<dbReference type="Gene3D" id="3.40.50.300">
    <property type="entry name" value="P-loop containing nucleotide triphosphate hydrolases"/>
    <property type="match status" value="2"/>
</dbReference>
<dbReference type="InterPro" id="IPR003593">
    <property type="entry name" value="AAA+_ATPase"/>
</dbReference>
<evidence type="ECO:0000256" key="2">
    <source>
        <dbReference type="ARBA" id="ARBA00022737"/>
    </source>
</evidence>
<keyword evidence="2" id="KW-0677">Repeat</keyword>
<dbReference type="GO" id="GO:0016887">
    <property type="term" value="F:ATP hydrolysis activity"/>
    <property type="evidence" value="ECO:0007669"/>
    <property type="project" value="InterPro"/>
</dbReference>
<dbReference type="GO" id="GO:0005524">
    <property type="term" value="F:ATP binding"/>
    <property type="evidence" value="ECO:0007669"/>
    <property type="project" value="UniProtKB-KW"/>
</dbReference>
<dbReference type="Pfam" id="PF00005">
    <property type="entry name" value="ABC_tran"/>
    <property type="match status" value="2"/>
</dbReference>
<dbReference type="InterPro" id="IPR003439">
    <property type="entry name" value="ABC_transporter-like_ATP-bd"/>
</dbReference>
<dbReference type="CDD" id="cd03215">
    <property type="entry name" value="ABC_Carb_Monos_II"/>
    <property type="match status" value="1"/>
</dbReference>
<dbReference type="PANTHER" id="PTHR43790:SF9">
    <property type="entry name" value="GALACTOFURANOSE TRANSPORTER ATP-BINDING PROTEIN YTFR"/>
    <property type="match status" value="1"/>
</dbReference>
<evidence type="ECO:0000313" key="6">
    <source>
        <dbReference type="EMBL" id="CAB4713125.1"/>
    </source>
</evidence>
<dbReference type="CDD" id="cd03216">
    <property type="entry name" value="ABC_Carb_Monos_I"/>
    <property type="match status" value="1"/>
</dbReference>
<evidence type="ECO:0000259" key="5">
    <source>
        <dbReference type="PROSITE" id="PS50893"/>
    </source>
</evidence>
<gene>
    <name evidence="6" type="ORF">UFOPK2593_01276</name>
</gene>
<organism evidence="6">
    <name type="scientific">freshwater metagenome</name>
    <dbReference type="NCBI Taxonomy" id="449393"/>
    <lineage>
        <taxon>unclassified sequences</taxon>
        <taxon>metagenomes</taxon>
        <taxon>ecological metagenomes</taxon>
    </lineage>
</organism>
<evidence type="ECO:0000256" key="1">
    <source>
        <dbReference type="ARBA" id="ARBA00022448"/>
    </source>
</evidence>
<evidence type="ECO:0000256" key="3">
    <source>
        <dbReference type="ARBA" id="ARBA00022741"/>
    </source>
</evidence>
<protein>
    <submittedName>
        <fullName evidence="6">Unannotated protein</fullName>
    </submittedName>
</protein>
<proteinExistence type="predicted"/>
<name>A0A6J6QVX7_9ZZZZ</name>
<keyword evidence="3" id="KW-0547">Nucleotide-binding</keyword>
<keyword evidence="1" id="KW-0813">Transport</keyword>
<dbReference type="InterPro" id="IPR027417">
    <property type="entry name" value="P-loop_NTPase"/>
</dbReference>
<dbReference type="AlphaFoldDB" id="A0A6J6QVX7"/>
<accession>A0A6J6QVX7</accession>
<feature type="domain" description="ABC transporter" evidence="5">
    <location>
        <begin position="256"/>
        <end position="502"/>
    </location>
</feature>
<sequence length="502" mass="53972">MMIVDHAGVTLNNLTKSYGSQKVLHEVSFSLNPGQITGLLGENGAGKSTLAKILAGATTPDTGSILIGNKHVSLQTPRESLAHGISFIPQELIYVPRLTVAENICLGRWPRKGFVTSPTQMKTFAESEVTRLGFDLPLQSEMNSLSFAQQQTVEIVKALSRDSKLIILDEPTAALNNDESAQLLSIMGNMALSGASILYISHRLDEVFSICTALQVLRNGSLVFSGDASLTDPAEVISHILGRAEVQLEGRRGNAISQKAVLKIENWSRQQYPSLDAVSLEVHEGEIVGLYGLAGSGAEVVAQTLGGLIPDVVGMTFIDQAAVTTPRSPRHSRLAGIGYVPADRKLQGLVPTLSVRNSLSLLIMRRLAKWGVINAKAELANANGMATDTQLRARSIEQTVGELSGGNQQKVLMASRIAQKPRVLVLQEPTRGVDVGARVELHKLLRKLADSGTGQLVVTSDIEEAVQICDRLLIFREGRVTREFRDLNSETQSAALHAAGGM</sequence>
<dbReference type="SUPFAM" id="SSF52540">
    <property type="entry name" value="P-loop containing nucleoside triphosphate hydrolases"/>
    <property type="match status" value="2"/>
</dbReference>
<feature type="domain" description="ABC transporter" evidence="5">
    <location>
        <begin position="9"/>
        <end position="244"/>
    </location>
</feature>
<dbReference type="EMBL" id="CAEZXW010000106">
    <property type="protein sequence ID" value="CAB4713125.1"/>
    <property type="molecule type" value="Genomic_DNA"/>
</dbReference>
<dbReference type="SMART" id="SM00382">
    <property type="entry name" value="AAA"/>
    <property type="match status" value="2"/>
</dbReference>
<dbReference type="PROSITE" id="PS50893">
    <property type="entry name" value="ABC_TRANSPORTER_2"/>
    <property type="match status" value="2"/>
</dbReference>
<keyword evidence="4" id="KW-0067">ATP-binding</keyword>
<evidence type="ECO:0000256" key="4">
    <source>
        <dbReference type="ARBA" id="ARBA00022840"/>
    </source>
</evidence>
<reference evidence="6" key="1">
    <citation type="submission" date="2020-05" db="EMBL/GenBank/DDBJ databases">
        <authorList>
            <person name="Chiriac C."/>
            <person name="Salcher M."/>
            <person name="Ghai R."/>
            <person name="Kavagutti S V."/>
        </authorList>
    </citation>
    <scope>NUCLEOTIDE SEQUENCE</scope>
</reference>